<dbReference type="EMBL" id="KZ819892">
    <property type="protein sequence ID" value="PWN50844.1"/>
    <property type="molecule type" value="Genomic_DNA"/>
</dbReference>
<reference evidence="1 2" key="1">
    <citation type="journal article" date="2018" name="Mol. Biol. Evol.">
        <title>Broad Genomic Sampling Reveals a Smut Pathogenic Ancestry of the Fungal Clade Ustilaginomycotina.</title>
        <authorList>
            <person name="Kijpornyongpan T."/>
            <person name="Mondo S.J."/>
            <person name="Barry K."/>
            <person name="Sandor L."/>
            <person name="Lee J."/>
            <person name="Lipzen A."/>
            <person name="Pangilinan J."/>
            <person name="LaButti K."/>
            <person name="Hainaut M."/>
            <person name="Henrissat B."/>
            <person name="Grigoriev I.V."/>
            <person name="Spatafora J.W."/>
            <person name="Aime M.C."/>
        </authorList>
    </citation>
    <scope>NUCLEOTIDE SEQUENCE [LARGE SCALE GENOMIC DNA]</scope>
    <source>
        <strain evidence="1 2">SA 807</strain>
    </source>
</reference>
<sequence length="139" mass="13578">MKSSIILVSALSISLGSSVLAFPRPTNAPLLEARQTAIQGPEVIIDGSTVAAGSGSSSGGNCAVVGSGQINNNGQPAQDCTTISAGGSSTPSSTSSASSPTTSSSQSQSNSALTQLQRLQPNLVATSGLALGGLVAWFA</sequence>
<dbReference type="Proteomes" id="UP000245626">
    <property type="component" value="Unassembled WGS sequence"/>
</dbReference>
<proteinExistence type="predicted"/>
<name>A0ACD0NYW3_9BASI</name>
<evidence type="ECO:0000313" key="2">
    <source>
        <dbReference type="Proteomes" id="UP000245626"/>
    </source>
</evidence>
<protein>
    <submittedName>
        <fullName evidence="1">Uncharacterized protein</fullName>
    </submittedName>
</protein>
<keyword evidence="2" id="KW-1185">Reference proteome</keyword>
<evidence type="ECO:0000313" key="1">
    <source>
        <dbReference type="EMBL" id="PWN50844.1"/>
    </source>
</evidence>
<accession>A0ACD0NYW3</accession>
<organism evidence="1 2">
    <name type="scientific">Violaceomyces palustris</name>
    <dbReference type="NCBI Taxonomy" id="1673888"/>
    <lineage>
        <taxon>Eukaryota</taxon>
        <taxon>Fungi</taxon>
        <taxon>Dikarya</taxon>
        <taxon>Basidiomycota</taxon>
        <taxon>Ustilaginomycotina</taxon>
        <taxon>Ustilaginomycetes</taxon>
        <taxon>Violaceomycetales</taxon>
        <taxon>Violaceomycetaceae</taxon>
        <taxon>Violaceomyces</taxon>
    </lineage>
</organism>
<gene>
    <name evidence="1" type="ORF">IE53DRAFT_386833</name>
</gene>